<protein>
    <recommendedName>
        <fullName evidence="1">CHAT domain-containing protein</fullName>
    </recommendedName>
</protein>
<accession>A0A0C3BK53</accession>
<evidence type="ECO:0000259" key="1">
    <source>
        <dbReference type="Pfam" id="PF12770"/>
    </source>
</evidence>
<dbReference type="InterPro" id="IPR024983">
    <property type="entry name" value="CHAT_dom"/>
</dbReference>
<dbReference type="HOGENOM" id="CLU_001305_0_1_1"/>
<dbReference type="InterPro" id="IPR011990">
    <property type="entry name" value="TPR-like_helical_dom_sf"/>
</dbReference>
<dbReference type="Pfam" id="PF12770">
    <property type="entry name" value="CHAT"/>
    <property type="match status" value="1"/>
</dbReference>
<dbReference type="STRING" id="765440.A0A0C3BK53"/>
<dbReference type="Gene3D" id="1.25.40.10">
    <property type="entry name" value="Tetratricopeptide repeat domain"/>
    <property type="match status" value="3"/>
</dbReference>
<dbReference type="EMBL" id="KN832981">
    <property type="protein sequence ID" value="KIM86743.1"/>
    <property type="molecule type" value="Genomic_DNA"/>
</dbReference>
<dbReference type="Proteomes" id="UP000054166">
    <property type="component" value="Unassembled WGS sequence"/>
</dbReference>
<gene>
    <name evidence="2" type="ORF">PILCRDRAFT_815988</name>
</gene>
<evidence type="ECO:0000313" key="3">
    <source>
        <dbReference type="Proteomes" id="UP000054166"/>
    </source>
</evidence>
<keyword evidence="3" id="KW-1185">Reference proteome</keyword>
<dbReference type="InParanoid" id="A0A0C3BK53"/>
<dbReference type="OrthoDB" id="9991317at2759"/>
<reference evidence="3" key="2">
    <citation type="submission" date="2015-01" db="EMBL/GenBank/DDBJ databases">
        <title>Evolutionary Origins and Diversification of the Mycorrhizal Mutualists.</title>
        <authorList>
            <consortium name="DOE Joint Genome Institute"/>
            <consortium name="Mycorrhizal Genomics Consortium"/>
            <person name="Kohler A."/>
            <person name="Kuo A."/>
            <person name="Nagy L.G."/>
            <person name="Floudas D."/>
            <person name="Copeland A."/>
            <person name="Barry K.W."/>
            <person name="Cichocki N."/>
            <person name="Veneault-Fourrey C."/>
            <person name="LaButti K."/>
            <person name="Lindquist E.A."/>
            <person name="Lipzen A."/>
            <person name="Lundell T."/>
            <person name="Morin E."/>
            <person name="Murat C."/>
            <person name="Riley R."/>
            <person name="Ohm R."/>
            <person name="Sun H."/>
            <person name="Tunlid A."/>
            <person name="Henrissat B."/>
            <person name="Grigoriev I.V."/>
            <person name="Hibbett D.S."/>
            <person name="Martin F."/>
        </authorList>
    </citation>
    <scope>NUCLEOTIDE SEQUENCE [LARGE SCALE GENOMIC DNA]</scope>
    <source>
        <strain evidence="3">F 1598</strain>
    </source>
</reference>
<dbReference type="SUPFAM" id="SSF81901">
    <property type="entry name" value="HCP-like"/>
    <property type="match status" value="1"/>
</dbReference>
<proteinExistence type="predicted"/>
<feature type="domain" description="CHAT" evidence="1">
    <location>
        <begin position="1165"/>
        <end position="1445"/>
    </location>
</feature>
<organism evidence="2 3">
    <name type="scientific">Piloderma croceum (strain F 1598)</name>
    <dbReference type="NCBI Taxonomy" id="765440"/>
    <lineage>
        <taxon>Eukaryota</taxon>
        <taxon>Fungi</taxon>
        <taxon>Dikarya</taxon>
        <taxon>Basidiomycota</taxon>
        <taxon>Agaricomycotina</taxon>
        <taxon>Agaricomycetes</taxon>
        <taxon>Agaricomycetidae</taxon>
        <taxon>Atheliales</taxon>
        <taxon>Atheliaceae</taxon>
        <taxon>Piloderma</taxon>
    </lineage>
</organism>
<dbReference type="PANTHER" id="PTHR10098">
    <property type="entry name" value="RAPSYN-RELATED"/>
    <property type="match status" value="1"/>
</dbReference>
<dbReference type="SUPFAM" id="SSF48452">
    <property type="entry name" value="TPR-like"/>
    <property type="match status" value="2"/>
</dbReference>
<evidence type="ECO:0000313" key="2">
    <source>
        <dbReference type="EMBL" id="KIM86743.1"/>
    </source>
</evidence>
<name>A0A0C3BK53_PILCF</name>
<sequence length="1446" mass="160341">MATSNKQHYILYVDSADVTPWTKSQPDNDSRELYMEIKVDQMSVFTMKAVEGSGPLHWKKTLIITGNSTSTLSLSIGQSVPAHITQDTSIGCVDVLLGTLLARWESDNLDLVALELASVAIEAKESIMGIIKVMLNGNLDDVAMTMERLGAGLLHRFEQTGNLCDLEEALSYRAGAVELTDEGHANKSGYLSNLGNTQRIRFERHGDLSDLTNAISNMEKALSLIDDGHAYHAMYLSNLGNAQQLRFERLNNLSDLGNAILNKEKVLALIDDAHPDRWRYLSDLASAQRIRFERLGDLADLTNAISNMEKALSLINDGHADHAMYLSKLGNVQQTRFEQLGNMSDLDNAISNHEKAVRVTDDAHVNKSGYLCNLGNTQRIRFQRLGDLHDLTNAISNMEKALSLIDDGHVYHAMYLSNLSNAQQVRFERLGNLSDLANAILNTETALALTDDAHPDRPRYLTNLANAQLIRFERLGDLSDLDKAISNQEKSVELTDEGHPDQPIYLKNLGNVQLIRFERLGNMSDLDNAISNHEKAVRLTDDGHQNKPGRLSSLGFAYRTRFERLGNMSDLKHSISNNEKAVDLTDDRHLYRPMYLTNLGSAQQARFERTGELVELQNAISNQQKALALTDDGHPDQPVYLSNLGVAQLARFDRLGDLSDLDDAILHIGKAVEFTGGEHPDQPGYLMNLDIAQQARFERLGNIPDLENAISNEAKAVELTDDAHPSKPTYLSNLGVAQQTRFERLSEFLDLENAISNKQRAVELTDDGHLAYPLYLTNLGISQEARFELFGHSSDLENAISSKEQAVQLTDDAHPNQPLYLSNLGIAQYARFDRLECHLAYGIDLMDDDHPLKAGRLTNLGVAYYFRFDRLGSQEDLVASVSSYKSAAQLNAAYPLKALAAARQWAITSHAHGYTASALDGYRTALELLPKVAWLGLDTHSRQVRVKSEKLEDLGCLAATCAIHLGRLEEAVELLDLGRSVFWQQAGSLRSDLEILKDSEPELVAELQRVGHQLDADNFSSSQFTIKEESLGYHQPSAETIGRERRRLVGQWEELVERIRQLPHFKYFLKPVPFDQLCRASTEGLIVIINVSEYGVDALIFGASHAIEHVPLPDINLELLDELSGDVLHRRSASATREMQRNYAARYLKSTLRIVWDDILVPIFNKLDVPLTPSTAAPQRRIWWYPTGHLTFIPFHAAGPGRRGAIDASHLIISSYVTSLESLLQAQKRNTQGAMSGLKLLAVSQPNTPGLNPLPQSTVEIEKLVEAAHFARVHSDGCTKEDILHLPGPDATVSRVLDALDSYSWVHFACHGSHHPTLGMKNALELYDGPLELGDIASKRLSSARFAFLSACHAAAGLKDVPGEAMHLAAGLQFAGFPSVIATMWSISDDDAATVVEHTYKYLFRNGLQALDPSEAATALNRAILHLREDPGVTVDRWAPFIHFGI</sequence>
<reference evidence="2 3" key="1">
    <citation type="submission" date="2014-04" db="EMBL/GenBank/DDBJ databases">
        <authorList>
            <consortium name="DOE Joint Genome Institute"/>
            <person name="Kuo A."/>
            <person name="Tarkka M."/>
            <person name="Buscot F."/>
            <person name="Kohler A."/>
            <person name="Nagy L.G."/>
            <person name="Floudas D."/>
            <person name="Copeland A."/>
            <person name="Barry K.W."/>
            <person name="Cichocki N."/>
            <person name="Veneault-Fourrey C."/>
            <person name="LaButti K."/>
            <person name="Lindquist E.A."/>
            <person name="Lipzen A."/>
            <person name="Lundell T."/>
            <person name="Morin E."/>
            <person name="Murat C."/>
            <person name="Sun H."/>
            <person name="Tunlid A."/>
            <person name="Henrissat B."/>
            <person name="Grigoriev I.V."/>
            <person name="Hibbett D.S."/>
            <person name="Martin F."/>
            <person name="Nordberg H.P."/>
            <person name="Cantor M.N."/>
            <person name="Hua S.X."/>
        </authorList>
    </citation>
    <scope>NUCLEOTIDE SEQUENCE [LARGE SCALE GENOMIC DNA]</scope>
    <source>
        <strain evidence="2 3">F 1598</strain>
    </source>
</reference>